<dbReference type="RefSeq" id="WP_061279312.1">
    <property type="nucleotide sequence ID" value="NZ_BCTM01000001.1"/>
</dbReference>
<evidence type="ECO:0000313" key="2">
    <source>
        <dbReference type="Proteomes" id="UP000401081"/>
    </source>
</evidence>
<proteinExistence type="predicted"/>
<evidence type="ECO:0000313" key="1">
    <source>
        <dbReference type="EMBL" id="VFS76517.1"/>
    </source>
</evidence>
<dbReference type="Proteomes" id="UP000401081">
    <property type="component" value="Unassembled WGS sequence"/>
</dbReference>
<organism evidence="1 2">
    <name type="scientific">Kluyvera cryocrescens</name>
    <name type="common">Kluyvera citrophila</name>
    <dbReference type="NCBI Taxonomy" id="580"/>
    <lineage>
        <taxon>Bacteria</taxon>
        <taxon>Pseudomonadati</taxon>
        <taxon>Pseudomonadota</taxon>
        <taxon>Gammaproteobacteria</taxon>
        <taxon>Enterobacterales</taxon>
        <taxon>Enterobacteriaceae</taxon>
        <taxon>Kluyvera</taxon>
    </lineage>
</organism>
<dbReference type="EMBL" id="CAADJD010000023">
    <property type="protein sequence ID" value="VFS76517.1"/>
    <property type="molecule type" value="Genomic_DNA"/>
</dbReference>
<dbReference type="AlphaFoldDB" id="A0A485BRS2"/>
<keyword evidence="2" id="KW-1185">Reference proteome</keyword>
<name>A0A485BRS2_KLUCR</name>
<accession>A0A485BRS2</accession>
<gene>
    <name evidence="1" type="ORF">NCTC12993_05429</name>
</gene>
<sequence length="272" mass="31350">MEKNKLFVVACSYSVTPKKIINQLEKYLSEFSLSGVIVINNSHGFEFEHKDFLIIRGDNSLFEFSAYDQGIQSLLTIHRNELSAPILIINDTLFTKHNTKFILTKTIAYYNAISRISVCAMAGRFDPYNNICFSSPWSNYPGYISSFCMLVNQEAGMKILDCYSKLPDNFNNNTINIKDKDWGNGIEPKLKEFIRSHLLDTETDTVWYQARLYKDNNFRLDTKAKCVFMEHYISGKVGASGVLLSIIPTWKGRLLHFLNEQWAKMARVFSRI</sequence>
<protein>
    <submittedName>
        <fullName evidence="1">Uncharacterized protein</fullName>
    </submittedName>
</protein>
<reference evidence="1 2" key="1">
    <citation type="submission" date="2019-03" db="EMBL/GenBank/DDBJ databases">
        <authorList>
            <consortium name="Pathogen Informatics"/>
        </authorList>
    </citation>
    <scope>NUCLEOTIDE SEQUENCE [LARGE SCALE GENOMIC DNA]</scope>
    <source>
        <strain evidence="1 2">NCTC12993</strain>
    </source>
</reference>